<name>A0A516GAL3_9MICO</name>
<dbReference type="KEGG" id="orz:FNH13_09615"/>
<dbReference type="EMBL" id="CP041616">
    <property type="protein sequence ID" value="QDO88563.1"/>
    <property type="molecule type" value="Genomic_DNA"/>
</dbReference>
<feature type="signal peptide" evidence="1">
    <location>
        <begin position="1"/>
        <end position="21"/>
    </location>
</feature>
<dbReference type="Proteomes" id="UP000315395">
    <property type="component" value="Chromosome"/>
</dbReference>
<sequence>MSKQILLGYSHAFLSAADAHAAAATEKGVDGEVDGMMCVIALQNSAAGATKVLGKGTKAVQAFNKKASALSDVRDMLTHFDAYAVGEGRLQKPLGEEDGPFGWMPMWNSPETILILCRRRGEEIPTRYEVTIQPTLVAVAELVSAAAVALGVERSPLVKRLTQ</sequence>
<evidence type="ECO:0000256" key="1">
    <source>
        <dbReference type="SAM" id="SignalP"/>
    </source>
</evidence>
<keyword evidence="3" id="KW-1185">Reference proteome</keyword>
<organism evidence="2 3">
    <name type="scientific">Ornithinimicrobium ciconiae</name>
    <dbReference type="NCBI Taxonomy" id="2594265"/>
    <lineage>
        <taxon>Bacteria</taxon>
        <taxon>Bacillati</taxon>
        <taxon>Actinomycetota</taxon>
        <taxon>Actinomycetes</taxon>
        <taxon>Micrococcales</taxon>
        <taxon>Ornithinimicrobiaceae</taxon>
        <taxon>Ornithinimicrobium</taxon>
    </lineage>
</organism>
<protein>
    <submittedName>
        <fullName evidence="2">Uncharacterized protein</fullName>
    </submittedName>
</protein>
<evidence type="ECO:0000313" key="2">
    <source>
        <dbReference type="EMBL" id="QDO88563.1"/>
    </source>
</evidence>
<dbReference type="OrthoDB" id="5195529at2"/>
<proteinExistence type="predicted"/>
<keyword evidence="1" id="KW-0732">Signal</keyword>
<evidence type="ECO:0000313" key="3">
    <source>
        <dbReference type="Proteomes" id="UP000315395"/>
    </source>
</evidence>
<dbReference type="RefSeq" id="WP_143783241.1">
    <property type="nucleotide sequence ID" value="NZ_CP041616.1"/>
</dbReference>
<feature type="chain" id="PRO_5021809441" evidence="1">
    <location>
        <begin position="22"/>
        <end position="163"/>
    </location>
</feature>
<accession>A0A516GAL3</accession>
<reference evidence="2 3" key="1">
    <citation type="submission" date="2019-07" db="EMBL/GenBank/DDBJ databases">
        <title>complete genome sequencing of Ornithinimicrobium sp. H23M54.</title>
        <authorList>
            <person name="Bae J.-W."/>
            <person name="Lee S.-Y."/>
        </authorList>
    </citation>
    <scope>NUCLEOTIDE SEQUENCE [LARGE SCALE GENOMIC DNA]</scope>
    <source>
        <strain evidence="2 3">H23M54</strain>
    </source>
</reference>
<gene>
    <name evidence="2" type="ORF">FNH13_09615</name>
</gene>
<dbReference type="AlphaFoldDB" id="A0A516GAL3"/>